<organism evidence="11 12">
    <name type="scientific">Ceratosolen solmsi marchali</name>
    <dbReference type="NCBI Taxonomy" id="326594"/>
    <lineage>
        <taxon>Eukaryota</taxon>
        <taxon>Metazoa</taxon>
        <taxon>Ecdysozoa</taxon>
        <taxon>Arthropoda</taxon>
        <taxon>Hexapoda</taxon>
        <taxon>Insecta</taxon>
        <taxon>Pterygota</taxon>
        <taxon>Neoptera</taxon>
        <taxon>Endopterygota</taxon>
        <taxon>Hymenoptera</taxon>
        <taxon>Apocrita</taxon>
        <taxon>Proctotrupomorpha</taxon>
        <taxon>Chalcidoidea</taxon>
        <taxon>Agaonidae</taxon>
        <taxon>Agaoninae</taxon>
        <taxon>Ceratosolen</taxon>
    </lineage>
</organism>
<dbReference type="Pfam" id="PF21033">
    <property type="entry name" value="RMD1-3"/>
    <property type="match status" value="1"/>
</dbReference>
<sequence>MSTLQNSNLIAAVIGATIGVISVAMFIYNRVMENQQHSNMSNNIDNVNRKVLALQAELDELRNQQAHLQKNKQKKIQRKACSNDNSHSGTDNVDIDTYSITGTDAGDDEFFDCSDDEEDIDNGTTEESIEDDPTFLELFTECEKDLLHLNSYNKLKILLNKNPYNVEIVWRFARSCYYCSLKDNNRIEDYICEGCDVCEKVLDVEHGKLYEWYAILIGVKSRFLPVKEKIISGFRFKMYLEKALEMNPNNGYLYYLMGRFKYEISELNWFEKKAAAMFVSELPSGSYNDAILDFEKAETLSKEPNYVNKLYLGKSYIAIGKVQKGVAYLSLVKDMEITNIEEEKVLSEAEILLKKYSNYYTEL</sequence>
<dbReference type="RefSeq" id="XP_011501077.1">
    <property type="nucleotide sequence ID" value="XM_011502775.1"/>
</dbReference>
<dbReference type="GO" id="GO:0005739">
    <property type="term" value="C:mitochondrion"/>
    <property type="evidence" value="ECO:0007669"/>
    <property type="project" value="TreeGrafter"/>
</dbReference>
<evidence type="ECO:0000256" key="9">
    <source>
        <dbReference type="SAM" id="MobiDB-lite"/>
    </source>
</evidence>
<evidence type="ECO:0000256" key="1">
    <source>
        <dbReference type="ARBA" id="ARBA00004245"/>
    </source>
</evidence>
<evidence type="ECO:0000256" key="10">
    <source>
        <dbReference type="SAM" id="Phobius"/>
    </source>
</evidence>
<evidence type="ECO:0000313" key="11">
    <source>
        <dbReference type="Proteomes" id="UP000695007"/>
    </source>
</evidence>
<dbReference type="InterPro" id="IPR011990">
    <property type="entry name" value="TPR-like_helical_dom_sf"/>
</dbReference>
<reference evidence="12" key="1">
    <citation type="submission" date="2025-08" db="UniProtKB">
        <authorList>
            <consortium name="RefSeq"/>
        </authorList>
    </citation>
    <scope>IDENTIFICATION</scope>
</reference>
<dbReference type="Proteomes" id="UP000695007">
    <property type="component" value="Unplaced"/>
</dbReference>
<dbReference type="Gene3D" id="1.25.40.10">
    <property type="entry name" value="Tetratricopeptide repeat domain"/>
    <property type="match status" value="1"/>
</dbReference>
<evidence type="ECO:0000256" key="7">
    <source>
        <dbReference type="ARBA" id="ARBA00039966"/>
    </source>
</evidence>
<name>A0AAJ7DYG9_9HYME</name>
<dbReference type="PANTHER" id="PTHR16056:SF16">
    <property type="entry name" value="REGULATOR OF MICROTUBULE DYNAMICS PROTEIN 1"/>
    <property type="match status" value="1"/>
</dbReference>
<evidence type="ECO:0000313" key="12">
    <source>
        <dbReference type="RefSeq" id="XP_011501077.1"/>
    </source>
</evidence>
<dbReference type="GO" id="GO:0005876">
    <property type="term" value="C:spindle microtubule"/>
    <property type="evidence" value="ECO:0007669"/>
    <property type="project" value="TreeGrafter"/>
</dbReference>
<dbReference type="GO" id="GO:0097431">
    <property type="term" value="C:mitotic spindle pole"/>
    <property type="evidence" value="ECO:0007669"/>
    <property type="project" value="TreeGrafter"/>
</dbReference>
<keyword evidence="10" id="KW-0812">Transmembrane</keyword>
<keyword evidence="10" id="KW-0472">Membrane</keyword>
<keyword evidence="6" id="KW-0206">Cytoskeleton</keyword>
<dbReference type="KEGG" id="csol:105364758"/>
<keyword evidence="5" id="KW-0802">TPR repeat</keyword>
<keyword evidence="11" id="KW-1185">Reference proteome</keyword>
<comment type="subcellular location">
    <subcellularLocation>
        <location evidence="1">Cytoplasm</location>
        <location evidence="1">Cytoskeleton</location>
    </subcellularLocation>
</comment>
<evidence type="ECO:0000256" key="8">
    <source>
        <dbReference type="ARBA" id="ARBA00041958"/>
    </source>
</evidence>
<dbReference type="GO" id="GO:0008017">
    <property type="term" value="F:microtubule binding"/>
    <property type="evidence" value="ECO:0007669"/>
    <property type="project" value="TreeGrafter"/>
</dbReference>
<dbReference type="AlphaFoldDB" id="A0AAJ7DYG9"/>
<dbReference type="SUPFAM" id="SSF48452">
    <property type="entry name" value="TPR-like"/>
    <property type="match status" value="1"/>
</dbReference>
<accession>A0AAJ7DYG9</accession>
<dbReference type="InterPro" id="IPR049039">
    <property type="entry name" value="RMD1-3_a_helical_rpt"/>
</dbReference>
<feature type="transmembrane region" description="Helical" evidence="10">
    <location>
        <begin position="9"/>
        <end position="28"/>
    </location>
</feature>
<evidence type="ECO:0000256" key="2">
    <source>
        <dbReference type="ARBA" id="ARBA00011375"/>
    </source>
</evidence>
<evidence type="ECO:0000256" key="4">
    <source>
        <dbReference type="ARBA" id="ARBA00022737"/>
    </source>
</evidence>
<keyword evidence="3" id="KW-0963">Cytoplasm</keyword>
<evidence type="ECO:0000256" key="6">
    <source>
        <dbReference type="ARBA" id="ARBA00023212"/>
    </source>
</evidence>
<feature type="compositionally biased region" description="Polar residues" evidence="9">
    <location>
        <begin position="80"/>
        <end position="91"/>
    </location>
</feature>
<feature type="compositionally biased region" description="Basic residues" evidence="9">
    <location>
        <begin position="69"/>
        <end position="78"/>
    </location>
</feature>
<keyword evidence="4" id="KW-0677">Repeat</keyword>
<gene>
    <name evidence="12" type="primary">LOC105364758</name>
</gene>
<proteinExistence type="predicted"/>
<feature type="region of interest" description="Disordered" evidence="9">
    <location>
        <begin position="66"/>
        <end position="98"/>
    </location>
</feature>
<protein>
    <recommendedName>
        <fullName evidence="7">Regulator of microtubule dynamics protein 1</fullName>
    </recommendedName>
    <alternativeName>
        <fullName evidence="8">Protein FAM82B</fullName>
    </alternativeName>
</protein>
<dbReference type="PANTHER" id="PTHR16056">
    <property type="entry name" value="REGULATOR OF MICROTUBULE DYNAMICS PROTEIN"/>
    <property type="match status" value="1"/>
</dbReference>
<comment type="subunit">
    <text evidence="2">Interacts with microtubules.</text>
</comment>
<evidence type="ECO:0000256" key="3">
    <source>
        <dbReference type="ARBA" id="ARBA00022490"/>
    </source>
</evidence>
<dbReference type="GeneID" id="105364758"/>
<keyword evidence="10" id="KW-1133">Transmembrane helix</keyword>
<evidence type="ECO:0000256" key="5">
    <source>
        <dbReference type="ARBA" id="ARBA00022803"/>
    </source>
</evidence>